<evidence type="ECO:0000313" key="2">
    <source>
        <dbReference type="EMBL" id="PYD38252.1"/>
    </source>
</evidence>
<evidence type="ECO:0000313" key="3">
    <source>
        <dbReference type="Proteomes" id="UP000248196"/>
    </source>
</evidence>
<dbReference type="EMBL" id="PESE01000004">
    <property type="protein sequence ID" value="PYD38252.1"/>
    <property type="molecule type" value="Genomic_DNA"/>
</dbReference>
<accession>A0A318P157</accession>
<organism evidence="2 3">
    <name type="scientific">Serratia plymuthica</name>
    <dbReference type="NCBI Taxonomy" id="82996"/>
    <lineage>
        <taxon>Bacteria</taxon>
        <taxon>Pseudomonadati</taxon>
        <taxon>Pseudomonadota</taxon>
        <taxon>Gammaproteobacteria</taxon>
        <taxon>Enterobacterales</taxon>
        <taxon>Yersiniaceae</taxon>
        <taxon>Serratia</taxon>
    </lineage>
</organism>
<feature type="transmembrane region" description="Helical" evidence="1">
    <location>
        <begin position="63"/>
        <end position="85"/>
    </location>
</feature>
<reference evidence="2 3" key="1">
    <citation type="submission" date="2017-11" db="EMBL/GenBank/DDBJ databases">
        <title>Genome sequence of the oocydin A producing rhizobacterium Serratia plymuthica 4Rx5.</title>
        <authorList>
            <person name="Matilla M.A."/>
            <person name="Udaondo Z."/>
            <person name="Salmond G.P.C."/>
        </authorList>
    </citation>
    <scope>NUCLEOTIDE SEQUENCE [LARGE SCALE GENOMIC DNA]</scope>
    <source>
        <strain evidence="2 3">4Rx5</strain>
    </source>
</reference>
<feature type="transmembrane region" description="Helical" evidence="1">
    <location>
        <begin position="140"/>
        <end position="165"/>
    </location>
</feature>
<proteinExistence type="predicted"/>
<dbReference type="RefSeq" id="WP_041417191.1">
    <property type="nucleotide sequence ID" value="NZ_PESE01000004.1"/>
</dbReference>
<protein>
    <recommendedName>
        <fullName evidence="4">Colicin-A immunity protein</fullName>
    </recommendedName>
</protein>
<keyword evidence="1" id="KW-0472">Membrane</keyword>
<comment type="caution">
    <text evidence="2">The sequence shown here is derived from an EMBL/GenBank/DDBJ whole genome shotgun (WGS) entry which is preliminary data.</text>
</comment>
<keyword evidence="1" id="KW-1133">Transmembrane helix</keyword>
<feature type="transmembrane region" description="Helical" evidence="1">
    <location>
        <begin position="12"/>
        <end position="32"/>
    </location>
</feature>
<dbReference type="Proteomes" id="UP000248196">
    <property type="component" value="Unassembled WGS sequence"/>
</dbReference>
<dbReference type="AlphaFoldDB" id="A0A318P157"/>
<evidence type="ECO:0008006" key="4">
    <source>
        <dbReference type="Google" id="ProtNLM"/>
    </source>
</evidence>
<dbReference type="Pfam" id="PF03857">
    <property type="entry name" value="Colicin_im"/>
    <property type="match status" value="1"/>
</dbReference>
<sequence length="170" mass="19638">MSNDLYAWKKFIKIGLIGILPLILIFIFFKAVPDSHALYYFLELTKNMSTNISSTNLELSKPLGMYCKLAPLFAIYFSVNYLKYVKSNPKTEDKTSLIFYSLGFLVVYAVLFYIFVISAFDINNGNRLLQVTASNDFYILFYYLIVFSGLYALTFVLTMLVKLAYSRFVK</sequence>
<gene>
    <name evidence="2" type="ORF">CT690_15345</name>
</gene>
<evidence type="ECO:0000256" key="1">
    <source>
        <dbReference type="SAM" id="Phobius"/>
    </source>
</evidence>
<dbReference type="GO" id="GO:0030153">
    <property type="term" value="P:bacteriocin immunity"/>
    <property type="evidence" value="ECO:0007669"/>
    <property type="project" value="InterPro"/>
</dbReference>
<name>A0A318P157_SERPL</name>
<dbReference type="InterPro" id="IPR005557">
    <property type="entry name" value="Colicin_im"/>
</dbReference>
<feature type="transmembrane region" description="Helical" evidence="1">
    <location>
        <begin position="97"/>
        <end position="120"/>
    </location>
</feature>
<dbReference type="GO" id="GO:0015643">
    <property type="term" value="F:toxic substance binding"/>
    <property type="evidence" value="ECO:0007669"/>
    <property type="project" value="InterPro"/>
</dbReference>
<keyword evidence="1" id="KW-0812">Transmembrane</keyword>